<evidence type="ECO:0000313" key="16">
    <source>
        <dbReference type="Proteomes" id="UP001204144"/>
    </source>
</evidence>
<dbReference type="InterPro" id="IPR036950">
    <property type="entry name" value="PBP_transglycosylase"/>
</dbReference>
<evidence type="ECO:0000256" key="5">
    <source>
        <dbReference type="ARBA" id="ARBA00022670"/>
    </source>
</evidence>
<dbReference type="Proteomes" id="UP001204144">
    <property type="component" value="Unassembled WGS sequence"/>
</dbReference>
<evidence type="ECO:0000313" key="15">
    <source>
        <dbReference type="EMBL" id="MCP9765798.1"/>
    </source>
</evidence>
<dbReference type="SUPFAM" id="SSF53955">
    <property type="entry name" value="Lysozyme-like"/>
    <property type="match status" value="1"/>
</dbReference>
<dbReference type="GO" id="GO:0009252">
    <property type="term" value="P:peptidoglycan biosynthetic process"/>
    <property type="evidence" value="ECO:0007669"/>
    <property type="project" value="InterPro"/>
</dbReference>
<evidence type="ECO:0000259" key="14">
    <source>
        <dbReference type="Pfam" id="PF06832"/>
    </source>
</evidence>
<evidence type="ECO:0000256" key="4">
    <source>
        <dbReference type="ARBA" id="ARBA00022645"/>
    </source>
</evidence>
<comment type="similarity">
    <text evidence="3">In the N-terminal section; belongs to the glycosyltransferase 51 family.</text>
</comment>
<feature type="domain" description="Penicillin-binding protein transpeptidase" evidence="12">
    <location>
        <begin position="306"/>
        <end position="546"/>
    </location>
</feature>
<comment type="pathway">
    <text evidence="1">Cell wall biogenesis; peptidoglycan biosynthesis.</text>
</comment>
<dbReference type="GO" id="GO:0030288">
    <property type="term" value="C:outer membrane-bounded periplasmic space"/>
    <property type="evidence" value="ECO:0007669"/>
    <property type="project" value="TreeGrafter"/>
</dbReference>
<feature type="domain" description="Glycosyl transferase family 51" evidence="13">
    <location>
        <begin position="56"/>
        <end position="214"/>
    </location>
</feature>
<dbReference type="Pfam" id="PF00912">
    <property type="entry name" value="Transgly"/>
    <property type="match status" value="1"/>
</dbReference>
<evidence type="ECO:0000256" key="6">
    <source>
        <dbReference type="ARBA" id="ARBA00022676"/>
    </source>
</evidence>
<dbReference type="GO" id="GO:0006508">
    <property type="term" value="P:proteolysis"/>
    <property type="evidence" value="ECO:0007669"/>
    <property type="project" value="UniProtKB-KW"/>
</dbReference>
<protein>
    <recommendedName>
        <fullName evidence="10">peptidoglycan glycosyltransferase</fullName>
        <ecNumber evidence="10">2.4.99.28</ecNumber>
    </recommendedName>
</protein>
<dbReference type="EMBL" id="RJUF01000192">
    <property type="protein sequence ID" value="MCP9765798.1"/>
    <property type="molecule type" value="Genomic_DNA"/>
</dbReference>
<dbReference type="GO" id="GO:0004180">
    <property type="term" value="F:carboxypeptidase activity"/>
    <property type="evidence" value="ECO:0007669"/>
    <property type="project" value="UniProtKB-KW"/>
</dbReference>
<dbReference type="GO" id="GO:0008955">
    <property type="term" value="F:peptidoglycan glycosyltransferase activity"/>
    <property type="evidence" value="ECO:0007669"/>
    <property type="project" value="UniProtKB-EC"/>
</dbReference>
<gene>
    <name evidence="15" type="primary">pbpC</name>
    <name evidence="15" type="ORF">EGI31_22920</name>
</gene>
<dbReference type="EC" id="2.4.99.28" evidence="10"/>
<comment type="caution">
    <text evidence="15">The sequence shown here is derived from an EMBL/GenBank/DDBJ whole genome shotgun (WGS) entry which is preliminary data.</text>
</comment>
<dbReference type="InterPro" id="IPR012338">
    <property type="entry name" value="Beta-lactam/transpept-like"/>
</dbReference>
<feature type="domain" description="Penicillin-binding C-terminal" evidence="14">
    <location>
        <begin position="683"/>
        <end position="766"/>
    </location>
</feature>
<dbReference type="InterPro" id="IPR023346">
    <property type="entry name" value="Lysozyme-like_dom_sf"/>
</dbReference>
<evidence type="ECO:0000256" key="9">
    <source>
        <dbReference type="ARBA" id="ARBA00023268"/>
    </source>
</evidence>
<dbReference type="InterPro" id="IPR011815">
    <property type="entry name" value="PBP_1c"/>
</dbReference>
<dbReference type="InterPro" id="IPR050396">
    <property type="entry name" value="Glycosyltr_51/Transpeptidase"/>
</dbReference>
<keyword evidence="9" id="KW-0511">Multifunctional enzyme</keyword>
<evidence type="ECO:0000256" key="1">
    <source>
        <dbReference type="ARBA" id="ARBA00004752"/>
    </source>
</evidence>
<accession>A0AAE3H6S0</accession>
<keyword evidence="16" id="KW-1185">Reference proteome</keyword>
<evidence type="ECO:0000256" key="3">
    <source>
        <dbReference type="ARBA" id="ARBA00007739"/>
    </source>
</evidence>
<keyword evidence="4" id="KW-0121">Carboxypeptidase</keyword>
<proteinExistence type="inferred from homology"/>
<dbReference type="PANTHER" id="PTHR32282">
    <property type="entry name" value="BINDING PROTEIN TRANSPEPTIDASE, PUTATIVE-RELATED"/>
    <property type="match status" value="1"/>
</dbReference>
<keyword evidence="7" id="KW-0808">Transferase</keyword>
<evidence type="ECO:0000256" key="7">
    <source>
        <dbReference type="ARBA" id="ARBA00022679"/>
    </source>
</evidence>
<dbReference type="Pfam" id="PF00905">
    <property type="entry name" value="Transpeptidase"/>
    <property type="match status" value="1"/>
</dbReference>
<dbReference type="NCBIfam" id="TIGR02073">
    <property type="entry name" value="PBP_1c"/>
    <property type="match status" value="1"/>
</dbReference>
<comment type="catalytic activity">
    <reaction evidence="11">
        <text>[GlcNAc-(1-&gt;4)-Mur2Ac(oyl-L-Ala-gamma-D-Glu-L-Lys-D-Ala-D-Ala)](n)-di-trans,octa-cis-undecaprenyl diphosphate + beta-D-GlcNAc-(1-&gt;4)-Mur2Ac(oyl-L-Ala-gamma-D-Glu-L-Lys-D-Ala-D-Ala)-di-trans,octa-cis-undecaprenyl diphosphate = [GlcNAc-(1-&gt;4)-Mur2Ac(oyl-L-Ala-gamma-D-Glu-L-Lys-D-Ala-D-Ala)](n+1)-di-trans,octa-cis-undecaprenyl diphosphate + di-trans,octa-cis-undecaprenyl diphosphate + H(+)</text>
        <dbReference type="Rhea" id="RHEA:23708"/>
        <dbReference type="Rhea" id="RHEA-COMP:9602"/>
        <dbReference type="Rhea" id="RHEA-COMP:9603"/>
        <dbReference type="ChEBI" id="CHEBI:15378"/>
        <dbReference type="ChEBI" id="CHEBI:58405"/>
        <dbReference type="ChEBI" id="CHEBI:60033"/>
        <dbReference type="ChEBI" id="CHEBI:78435"/>
        <dbReference type="EC" id="2.4.99.28"/>
    </reaction>
</comment>
<evidence type="ECO:0000256" key="2">
    <source>
        <dbReference type="ARBA" id="ARBA00007090"/>
    </source>
</evidence>
<evidence type="ECO:0000259" key="12">
    <source>
        <dbReference type="Pfam" id="PF00905"/>
    </source>
</evidence>
<dbReference type="Gene3D" id="3.40.710.10">
    <property type="entry name" value="DD-peptidase/beta-lactamase superfamily"/>
    <property type="match status" value="1"/>
</dbReference>
<evidence type="ECO:0000256" key="10">
    <source>
        <dbReference type="ARBA" id="ARBA00044770"/>
    </source>
</evidence>
<sequence>MPHLPLTLKIPHSITSPKVKYTLVLLALLLVLDLAFPVKVPDNYSTVVLDDEGRILSAYLNNEDKWRLKTNVEEVSPFFLKAIIEKEDKYFYYHPGANPVAIFRALASNIQKKKRVSGASTITMQVVRMIYPNDRTYFNKIKEIIRAVQLELHYSKKEILALYLNLIPFGSNVEGIKAASYVYLQKHPLQLSLAQAMVLSLVPNKPSILISGKNNTQLEFFKNKWLKLFEKQEIFNKNEIILAQNETVNLKRSTFIKRAPHISDRLAAESASPYIRSSIHSGYQLQVEKQLSAYLQRLETIGVKNGMAMVVDNKTMKVLVYCGSADYKNRMDGGQVDGITSVRSPGSALKPYLYALALEKGMINPKAILYDIPTDFGGFKPENFDDTFQGQVSMQDALQQSLNIPAVKTLDEYGLADFLIEMKKADFKSIKKNEDKLGLSAILGGCGVSMEEMVRLYATFANGGFFQELNFTSNPNLPKNPPKALLDPTSCYITSDILSGIQRPDFPNNFDFTFHLPKIAWKTGTSFGKRDAWAIGYNPDYTVGVWLGNFSGESIPQLSGAAVATPLLFQIFNTIEKNKPWFKKPESLVYREVCSVTGLPKNDFCKDTQMDLFVGNVFYKKKCQHLKKVWVNASETISYCGFCLDRNMAVQKEYINYPPEYLTFLQSNGLPYTSPPPHNPNCTHSTKSQTLRIVSPRNKGLYYIEKQNPQEIELKASVSVGTQNVFWYHNNQLVGKFEAHKSVFIKPELGKNTITCTDENGKSVNMWFEVRRL</sequence>
<dbReference type="PANTHER" id="PTHR32282:SF15">
    <property type="entry name" value="PENICILLIN-BINDING PROTEIN 1C"/>
    <property type="match status" value="1"/>
</dbReference>
<organism evidence="15 16">
    <name type="scientific">Lacihabitans soyangensis</name>
    <dbReference type="NCBI Taxonomy" id="869394"/>
    <lineage>
        <taxon>Bacteria</taxon>
        <taxon>Pseudomonadati</taxon>
        <taxon>Bacteroidota</taxon>
        <taxon>Cytophagia</taxon>
        <taxon>Cytophagales</taxon>
        <taxon>Leadbetterellaceae</taxon>
        <taxon>Lacihabitans</taxon>
    </lineage>
</organism>
<evidence type="ECO:0000256" key="8">
    <source>
        <dbReference type="ARBA" id="ARBA00022801"/>
    </source>
</evidence>
<dbReference type="Gene3D" id="1.10.3810.10">
    <property type="entry name" value="Biosynthetic peptidoglycan transglycosylase-like"/>
    <property type="match status" value="1"/>
</dbReference>
<dbReference type="RefSeq" id="WP_255039503.1">
    <property type="nucleotide sequence ID" value="NZ_RJUF01000192.1"/>
</dbReference>
<dbReference type="InterPro" id="IPR001460">
    <property type="entry name" value="PCN-bd_Tpept"/>
</dbReference>
<name>A0AAE3H6S0_9BACT</name>
<comment type="similarity">
    <text evidence="2">In the C-terminal section; belongs to the transpeptidase family.</text>
</comment>
<dbReference type="SUPFAM" id="SSF56601">
    <property type="entry name" value="beta-lactamase/transpeptidase-like"/>
    <property type="match status" value="1"/>
</dbReference>
<keyword evidence="6" id="KW-0328">Glycosyltransferase</keyword>
<reference evidence="15 16" key="1">
    <citation type="submission" date="2018-11" db="EMBL/GenBank/DDBJ databases">
        <title>Novel bacteria species description.</title>
        <authorList>
            <person name="Han J.-H."/>
        </authorList>
    </citation>
    <scope>NUCLEOTIDE SEQUENCE [LARGE SCALE GENOMIC DNA]</scope>
    <source>
        <strain evidence="15 16">KCTC23259</strain>
    </source>
</reference>
<dbReference type="InterPro" id="IPR001264">
    <property type="entry name" value="Glyco_trans_51"/>
</dbReference>
<keyword evidence="8" id="KW-0378">Hydrolase</keyword>
<dbReference type="GO" id="GO:0008658">
    <property type="term" value="F:penicillin binding"/>
    <property type="evidence" value="ECO:0007669"/>
    <property type="project" value="InterPro"/>
</dbReference>
<dbReference type="InterPro" id="IPR009647">
    <property type="entry name" value="PBP_C"/>
</dbReference>
<evidence type="ECO:0000256" key="11">
    <source>
        <dbReference type="ARBA" id="ARBA00049902"/>
    </source>
</evidence>
<evidence type="ECO:0000259" key="13">
    <source>
        <dbReference type="Pfam" id="PF00912"/>
    </source>
</evidence>
<dbReference type="Pfam" id="PF06832">
    <property type="entry name" value="BiPBP_C"/>
    <property type="match status" value="1"/>
</dbReference>
<dbReference type="AlphaFoldDB" id="A0AAE3H6S0"/>
<keyword evidence="5" id="KW-0645">Protease</keyword>